<dbReference type="PANTHER" id="PTHR22935">
    <property type="entry name" value="PENICILLIN-BINDING PROTEIN"/>
    <property type="match status" value="1"/>
</dbReference>
<dbReference type="InterPro" id="IPR001586">
    <property type="entry name" value="Beta-lactam_class-C_AS"/>
</dbReference>
<dbReference type="Gene3D" id="3.40.710.10">
    <property type="entry name" value="DD-peptidase/beta-lactamase superfamily"/>
    <property type="match status" value="1"/>
</dbReference>
<evidence type="ECO:0000256" key="4">
    <source>
        <dbReference type="ARBA" id="ARBA00038473"/>
    </source>
</evidence>
<dbReference type="InterPro" id="IPR001466">
    <property type="entry name" value="Beta-lactam-related"/>
</dbReference>
<dbReference type="EMBL" id="JAVREL010000009">
    <property type="protein sequence ID" value="MDT0344359.1"/>
    <property type="molecule type" value="Genomic_DNA"/>
</dbReference>
<dbReference type="InterPro" id="IPR012338">
    <property type="entry name" value="Beta-lactam/transpept-like"/>
</dbReference>
<dbReference type="RefSeq" id="WP_311705486.1">
    <property type="nucleotide sequence ID" value="NZ_JAVREL010000009.1"/>
</dbReference>
<keyword evidence="8" id="KW-1185">Reference proteome</keyword>
<evidence type="ECO:0000256" key="2">
    <source>
        <dbReference type="ARBA" id="ARBA00022801"/>
    </source>
</evidence>
<comment type="similarity">
    <text evidence="4">Belongs to the beta-lactamase family.</text>
</comment>
<evidence type="ECO:0000259" key="6">
    <source>
        <dbReference type="Pfam" id="PF00144"/>
    </source>
</evidence>
<name>A0ABU2MRV2_9ACTN</name>
<dbReference type="GO" id="GO:0016787">
    <property type="term" value="F:hydrolase activity"/>
    <property type="evidence" value="ECO:0007669"/>
    <property type="project" value="UniProtKB-KW"/>
</dbReference>
<comment type="similarity">
    <text evidence="1 5">Belongs to the class-C beta-lactamase family.</text>
</comment>
<evidence type="ECO:0000256" key="1">
    <source>
        <dbReference type="ARBA" id="ARBA00007840"/>
    </source>
</evidence>
<dbReference type="InterPro" id="IPR051478">
    <property type="entry name" value="Beta-lactamase-like_AB/R"/>
</dbReference>
<proteinExistence type="inferred from homology"/>
<comment type="catalytic activity">
    <reaction evidence="5">
        <text>a beta-lactam + H2O = a substituted beta-amino acid</text>
        <dbReference type="Rhea" id="RHEA:20401"/>
        <dbReference type="ChEBI" id="CHEBI:15377"/>
        <dbReference type="ChEBI" id="CHEBI:35627"/>
        <dbReference type="ChEBI" id="CHEBI:140347"/>
        <dbReference type="EC" id="3.5.2.6"/>
    </reaction>
</comment>
<dbReference type="Proteomes" id="UP001183246">
    <property type="component" value="Unassembled WGS sequence"/>
</dbReference>
<dbReference type="PANTHER" id="PTHR22935:SF95">
    <property type="entry name" value="BETA-LACTAMASE-LIKE 1-RELATED"/>
    <property type="match status" value="1"/>
</dbReference>
<reference evidence="8" key="1">
    <citation type="submission" date="2023-07" db="EMBL/GenBank/DDBJ databases">
        <title>30 novel species of actinomycetes from the DSMZ collection.</title>
        <authorList>
            <person name="Nouioui I."/>
        </authorList>
    </citation>
    <scope>NUCLEOTIDE SEQUENCE [LARGE SCALE GENOMIC DNA]</scope>
    <source>
        <strain evidence="8">DSM 44938</strain>
    </source>
</reference>
<keyword evidence="2 5" id="KW-0378">Hydrolase</keyword>
<protein>
    <recommendedName>
        <fullName evidence="5">Beta-lactamase</fullName>
        <ecNumber evidence="5">3.5.2.6</ecNumber>
    </recommendedName>
</protein>
<evidence type="ECO:0000313" key="8">
    <source>
        <dbReference type="Proteomes" id="UP001183246"/>
    </source>
</evidence>
<evidence type="ECO:0000313" key="7">
    <source>
        <dbReference type="EMBL" id="MDT0344359.1"/>
    </source>
</evidence>
<organism evidence="7 8">
    <name type="scientific">Streptomyces litchfieldiae</name>
    <dbReference type="NCBI Taxonomy" id="3075543"/>
    <lineage>
        <taxon>Bacteria</taxon>
        <taxon>Bacillati</taxon>
        <taxon>Actinomycetota</taxon>
        <taxon>Actinomycetes</taxon>
        <taxon>Kitasatosporales</taxon>
        <taxon>Streptomycetaceae</taxon>
        <taxon>Streptomyces</taxon>
    </lineage>
</organism>
<evidence type="ECO:0000256" key="3">
    <source>
        <dbReference type="ARBA" id="ARBA00023251"/>
    </source>
</evidence>
<sequence length="350" mass="37121">MTMTTDTELDAQVGEIARRLTDGRRGAVVVGAVRDDACEFAGADPGTVFEIGSVSKTFTALALARLAVRGGVSLDQPLSELLPPGTAVPERGGRRIELGQLACHTSGLPRLPAGMMPRSLIPPPDPYADCTPESLLAGLARTRLRSVPGRRYHYSNLGAGLLGLALARHTGRDYDALIRSEICEPLGLADTRVVLDDDRTERLAQGHSRTGRPRPRWRMGALAGAGGLHSTAPDLLKFALAQLGDAPGSLTQAIALTHETSHRVGHAMAVHPGWIGLRLKARDGGHHVLFHNGGTGGYRSFLAVAPERQAAVVVLSATARSVDRAGLELLVRLIRSAPPDEHTRPVRISG</sequence>
<dbReference type="Pfam" id="PF00144">
    <property type="entry name" value="Beta-lactamase"/>
    <property type="match status" value="1"/>
</dbReference>
<feature type="domain" description="Beta-lactamase-related" evidence="6">
    <location>
        <begin position="22"/>
        <end position="332"/>
    </location>
</feature>
<comment type="caution">
    <text evidence="7">The sequence shown here is derived from an EMBL/GenBank/DDBJ whole genome shotgun (WGS) entry which is preliminary data.</text>
</comment>
<evidence type="ECO:0000256" key="5">
    <source>
        <dbReference type="RuleBase" id="RU361140"/>
    </source>
</evidence>
<dbReference type="PROSITE" id="PS00336">
    <property type="entry name" value="BETA_LACTAMASE_C"/>
    <property type="match status" value="1"/>
</dbReference>
<gene>
    <name evidence="7" type="ORF">RM590_17285</name>
</gene>
<keyword evidence="3 5" id="KW-0046">Antibiotic resistance</keyword>
<accession>A0ABU2MRV2</accession>
<dbReference type="SUPFAM" id="SSF56601">
    <property type="entry name" value="beta-lactamase/transpeptidase-like"/>
    <property type="match status" value="1"/>
</dbReference>
<dbReference type="EC" id="3.5.2.6" evidence="5"/>